<feature type="non-terminal residue" evidence="1">
    <location>
        <position position="123"/>
    </location>
</feature>
<organism evidence="1">
    <name type="scientific">Tanacetum cinerariifolium</name>
    <name type="common">Dalmatian daisy</name>
    <name type="synonym">Chrysanthemum cinerariifolium</name>
    <dbReference type="NCBI Taxonomy" id="118510"/>
    <lineage>
        <taxon>Eukaryota</taxon>
        <taxon>Viridiplantae</taxon>
        <taxon>Streptophyta</taxon>
        <taxon>Embryophyta</taxon>
        <taxon>Tracheophyta</taxon>
        <taxon>Spermatophyta</taxon>
        <taxon>Magnoliopsida</taxon>
        <taxon>eudicotyledons</taxon>
        <taxon>Gunneridae</taxon>
        <taxon>Pentapetalae</taxon>
        <taxon>asterids</taxon>
        <taxon>campanulids</taxon>
        <taxon>Asterales</taxon>
        <taxon>Asteraceae</taxon>
        <taxon>Asteroideae</taxon>
        <taxon>Anthemideae</taxon>
        <taxon>Anthemidinae</taxon>
        <taxon>Tanacetum</taxon>
    </lineage>
</organism>
<evidence type="ECO:0008006" key="2">
    <source>
        <dbReference type="Google" id="ProtNLM"/>
    </source>
</evidence>
<proteinExistence type="predicted"/>
<evidence type="ECO:0000313" key="1">
    <source>
        <dbReference type="EMBL" id="GFC87678.1"/>
    </source>
</evidence>
<feature type="non-terminal residue" evidence="1">
    <location>
        <position position="1"/>
    </location>
</feature>
<dbReference type="EMBL" id="BKCJ011111484">
    <property type="protein sequence ID" value="GFC87678.1"/>
    <property type="molecule type" value="Genomic_DNA"/>
</dbReference>
<comment type="caution">
    <text evidence="1">The sequence shown here is derived from an EMBL/GenBank/DDBJ whole genome shotgun (WGS) entry which is preliminary data.</text>
</comment>
<name>A0A699RRR6_TANCI</name>
<reference evidence="1" key="1">
    <citation type="journal article" date="2019" name="Sci. Rep.">
        <title>Draft genome of Tanacetum cinerariifolium, the natural source of mosquito coil.</title>
        <authorList>
            <person name="Yamashiro T."/>
            <person name="Shiraishi A."/>
            <person name="Satake H."/>
            <person name="Nakayama K."/>
        </authorList>
    </citation>
    <scope>NUCLEOTIDE SEQUENCE</scope>
</reference>
<accession>A0A699RRR6</accession>
<gene>
    <name evidence="1" type="ORF">Tci_859648</name>
</gene>
<dbReference type="AlphaFoldDB" id="A0A699RRR6"/>
<protein>
    <recommendedName>
        <fullName evidence="2">Reverse transcriptase domain-containing protein</fullName>
    </recommendedName>
</protein>
<sequence>DCDYEERTIVLNDIISQIPQSIVITSSLPVLPLEDPEVSLILGNEELNTIPEKAIPEKESNEFIKSSIEDLVPIPNLNQQQINNAIDDKMKESHNELLNMVKLFFEHILRQREQAANLVLILP</sequence>